<organism evidence="1 2">
    <name type="scientific">Neophaeococcomyces mojaviensis</name>
    <dbReference type="NCBI Taxonomy" id="3383035"/>
    <lineage>
        <taxon>Eukaryota</taxon>
        <taxon>Fungi</taxon>
        <taxon>Dikarya</taxon>
        <taxon>Ascomycota</taxon>
        <taxon>Pezizomycotina</taxon>
        <taxon>Eurotiomycetes</taxon>
        <taxon>Chaetothyriomycetidae</taxon>
        <taxon>Chaetothyriales</taxon>
        <taxon>Chaetothyriales incertae sedis</taxon>
        <taxon>Neophaeococcomyces</taxon>
    </lineage>
</organism>
<name>A0ACC3A9G7_9EURO</name>
<accession>A0ACC3A9G7</accession>
<keyword evidence="2" id="KW-1185">Reference proteome</keyword>
<evidence type="ECO:0000313" key="1">
    <source>
        <dbReference type="EMBL" id="KAJ9657726.1"/>
    </source>
</evidence>
<comment type="caution">
    <text evidence="1">The sequence shown here is derived from an EMBL/GenBank/DDBJ whole genome shotgun (WGS) entry which is preliminary data.</text>
</comment>
<gene>
    <name evidence="1" type="ORF">H2198_004141</name>
</gene>
<proteinExistence type="predicted"/>
<evidence type="ECO:0000313" key="2">
    <source>
        <dbReference type="Proteomes" id="UP001172386"/>
    </source>
</evidence>
<protein>
    <submittedName>
        <fullName evidence="1">Uncharacterized protein</fullName>
    </submittedName>
</protein>
<dbReference type="EMBL" id="JAPDRQ010000060">
    <property type="protein sequence ID" value="KAJ9657726.1"/>
    <property type="molecule type" value="Genomic_DNA"/>
</dbReference>
<dbReference type="Proteomes" id="UP001172386">
    <property type="component" value="Unassembled WGS sequence"/>
</dbReference>
<sequence length="140" mass="15290">MPKGSCICGKLTYEYDQAALKAICHCLTCRKLTGSPYLTAILVPENNVKMNTTAPKITDAVHEVGMTMQFHGCDTCPSTIYKTAAGFAGFKIVFAGTLDGSEDVGTEGKPQQEIWVKYRVPWLSALEGCEQFEEFPPGDE</sequence>
<reference evidence="1" key="1">
    <citation type="submission" date="2022-10" db="EMBL/GenBank/DDBJ databases">
        <title>Culturing micro-colonial fungi from biological soil crusts in the Mojave desert and describing Neophaeococcomyces mojavensis, and introducing the new genera and species Taxawa tesnikishii.</title>
        <authorList>
            <person name="Kurbessoian T."/>
            <person name="Stajich J.E."/>
        </authorList>
    </citation>
    <scope>NUCLEOTIDE SEQUENCE</scope>
    <source>
        <strain evidence="1">JES_112</strain>
    </source>
</reference>